<organism evidence="1 2">
    <name type="scientific">Corynebacterium pseudopelargi</name>
    <dbReference type="NCBI Taxonomy" id="2080757"/>
    <lineage>
        <taxon>Bacteria</taxon>
        <taxon>Bacillati</taxon>
        <taxon>Actinomycetota</taxon>
        <taxon>Actinomycetes</taxon>
        <taxon>Mycobacteriales</taxon>
        <taxon>Corynebacteriaceae</taxon>
        <taxon>Corynebacterium</taxon>
    </lineage>
</organism>
<dbReference type="EMBL" id="CP033898">
    <property type="protein sequence ID" value="AZA08632.1"/>
    <property type="molecule type" value="Genomic_DNA"/>
</dbReference>
<gene>
    <name evidence="1" type="ORF">CPPEL_02480</name>
</gene>
<name>A0A3G6ISM9_9CORY</name>
<reference evidence="1 2" key="1">
    <citation type="submission" date="2018-11" db="EMBL/GenBank/DDBJ databases">
        <authorList>
            <person name="Kleinhagauer T."/>
            <person name="Glaeser S.P."/>
            <person name="Spergser J."/>
            <person name="Ruckert C."/>
            <person name="Kaempfer P."/>
            <person name="Busse H.-J."/>
        </authorList>
    </citation>
    <scope>NUCLEOTIDE SEQUENCE [LARGE SCALE GENOMIC DNA]</scope>
    <source>
        <strain evidence="1 2">812CH</strain>
    </source>
</reference>
<dbReference type="RefSeq" id="WP_123959650.1">
    <property type="nucleotide sequence ID" value="NZ_CP033898.1"/>
</dbReference>
<dbReference type="AlphaFoldDB" id="A0A3G6ISM9"/>
<protein>
    <submittedName>
        <fullName evidence="1">Uncharacterized protein</fullName>
    </submittedName>
</protein>
<keyword evidence="2" id="KW-1185">Reference proteome</keyword>
<accession>A0A3G6ISM9</accession>
<dbReference type="KEGG" id="cpso:CPPEL_02480"/>
<evidence type="ECO:0000313" key="2">
    <source>
        <dbReference type="Proteomes" id="UP000271426"/>
    </source>
</evidence>
<sequence>MSMQEIALVVLNNANSVKIDKATHTAEVDGNPVDWGDLSKELIRLVCASIGTNPSRALALFDKPAPEVA</sequence>
<proteinExistence type="predicted"/>
<evidence type="ECO:0000313" key="1">
    <source>
        <dbReference type="EMBL" id="AZA08632.1"/>
    </source>
</evidence>
<dbReference type="Proteomes" id="UP000271426">
    <property type="component" value="Chromosome"/>
</dbReference>